<proteinExistence type="predicted"/>
<feature type="chain" id="PRO_5003389969" evidence="3">
    <location>
        <begin position="25"/>
        <end position="389"/>
    </location>
</feature>
<name>F9W7K4_TRYCI</name>
<feature type="region of interest" description="Disordered" evidence="2">
    <location>
        <begin position="310"/>
        <end position="359"/>
    </location>
</feature>
<comment type="caution">
    <text evidence="4">The sequence shown here is derived from an EMBL/GenBank/DDBJ whole genome shotgun (WGS) entry which is preliminary data.</text>
</comment>
<feature type="coiled-coil region" evidence="1">
    <location>
        <begin position="201"/>
        <end position="228"/>
    </location>
</feature>
<evidence type="ECO:0000256" key="3">
    <source>
        <dbReference type="SAM" id="SignalP"/>
    </source>
</evidence>
<evidence type="ECO:0000256" key="2">
    <source>
        <dbReference type="SAM" id="MobiDB-lite"/>
    </source>
</evidence>
<reference evidence="5" key="1">
    <citation type="submission" date="2011-07" db="EMBL/GenBank/DDBJ databases">
        <title>Divergent evolution of antigenic variation in African trypanosomes.</title>
        <authorList>
            <person name="Jackson A.P."/>
            <person name="Berry A."/>
            <person name="Allison H.C."/>
            <person name="Burton P."/>
            <person name="Anderson J."/>
            <person name="Aslett M."/>
            <person name="Brown R."/>
            <person name="Corton N."/>
            <person name="Harris D."/>
            <person name="Hauser H."/>
            <person name="Gamble J."/>
            <person name="Gilderthorp R."/>
            <person name="McQuillan J."/>
            <person name="Quail M.A."/>
            <person name="Sanders M."/>
            <person name="Van Tonder A."/>
            <person name="Ginger M.L."/>
            <person name="Donelson J.E."/>
            <person name="Field M.C."/>
            <person name="Barry J.D."/>
            <person name="Berriman M."/>
            <person name="Hertz-Fowler C."/>
        </authorList>
    </citation>
    <scope>NUCLEOTIDE SEQUENCE [LARGE SCALE GENOMIC DNA]</scope>
    <source>
        <strain evidence="5">IL3000</strain>
    </source>
</reference>
<keyword evidence="5" id="KW-1185">Reference proteome</keyword>
<organism evidence="4 5">
    <name type="scientific">Trypanosoma congolense (strain IL3000)</name>
    <dbReference type="NCBI Taxonomy" id="1068625"/>
    <lineage>
        <taxon>Eukaryota</taxon>
        <taxon>Discoba</taxon>
        <taxon>Euglenozoa</taxon>
        <taxon>Kinetoplastea</taxon>
        <taxon>Metakinetoplastina</taxon>
        <taxon>Trypanosomatida</taxon>
        <taxon>Trypanosomatidae</taxon>
        <taxon>Trypanosoma</taxon>
        <taxon>Nannomonas</taxon>
    </lineage>
</organism>
<feature type="compositionally biased region" description="Low complexity" evidence="2">
    <location>
        <begin position="310"/>
        <end position="321"/>
    </location>
</feature>
<feature type="signal peptide" evidence="3">
    <location>
        <begin position="1"/>
        <end position="24"/>
    </location>
</feature>
<dbReference type="EMBL" id="CAEQ01001046">
    <property type="protein sequence ID" value="CCD13171.1"/>
    <property type="molecule type" value="Genomic_DNA"/>
</dbReference>
<protein>
    <submittedName>
        <fullName evidence="4">Variant surface glycoprotein</fullName>
    </submittedName>
</protein>
<feature type="compositionally biased region" description="Polar residues" evidence="2">
    <location>
        <begin position="335"/>
        <end position="353"/>
    </location>
</feature>
<evidence type="ECO:0000313" key="4">
    <source>
        <dbReference type="EMBL" id="CCD13171.1"/>
    </source>
</evidence>
<dbReference type="VEuPathDB" id="TriTrypDB:TcIL3000_0_39450"/>
<evidence type="ECO:0000256" key="1">
    <source>
        <dbReference type="SAM" id="Coils"/>
    </source>
</evidence>
<keyword evidence="3" id="KW-0732">Signal</keyword>
<accession>F9W7K4</accession>
<keyword evidence="1" id="KW-0175">Coiled coil</keyword>
<evidence type="ECO:0000313" key="5">
    <source>
        <dbReference type="Proteomes" id="UP000000702"/>
    </source>
</evidence>
<reference evidence="4 5" key="2">
    <citation type="journal article" date="2012" name="Proc. Natl. Acad. Sci. U.S.A.">
        <title>Antigenic diversity is generated by distinct evolutionary mechanisms in African trypanosome species.</title>
        <authorList>
            <person name="Jackson A.P."/>
            <person name="Berry A."/>
            <person name="Aslett M."/>
            <person name="Allison H.C."/>
            <person name="Burton P."/>
            <person name="Vavrova-Anderson J."/>
            <person name="Brown R."/>
            <person name="Browne H."/>
            <person name="Corton N."/>
            <person name="Hauser H."/>
            <person name="Gamble J."/>
            <person name="Gilderthorp R."/>
            <person name="Marcello L."/>
            <person name="McQuillan J."/>
            <person name="Otto T.D."/>
            <person name="Quail M.A."/>
            <person name="Sanders M.J."/>
            <person name="van Tonder A."/>
            <person name="Ginger M.L."/>
            <person name="Field M.C."/>
            <person name="Barry J.D."/>
            <person name="Hertz-Fowler C."/>
            <person name="Berriman M."/>
        </authorList>
    </citation>
    <scope>NUCLEOTIDE SEQUENCE [LARGE SCALE GENOMIC DNA]</scope>
    <source>
        <strain evidence="4 5">IL3000</strain>
    </source>
</reference>
<gene>
    <name evidence="4" type="ORF">TCIL3000_0_39450</name>
</gene>
<sequence>MVESRIIRKGILTILVATVVGIRAREINKNEHKKICDALKVSVGLWKMVQSKEWNPSIALASALGQAIFGNERGGNLEDLKETLPQAYVNPGHRGQWCGSCSHSGTHYPGISIPHDIMCLCSPGRCEEPFHYHYSDSYGCTLRWSWRTLCGKGHDDLGNEYSRGWFSMKSPAKIKQSTGNHTGYLQIPWKETVWGCIKDVLKISEKTHKTLEAQLNILNKTLQDFEKILKGRHTGMHKLGGTDKDTEDYASDEFTFHVRYGSCGDASHGGESKKPWWKKLLEGLTKSSNASREETEAFFNSASAGSTAGYYGGHYQHQQGHATPDGGPTPAGKRPSTTQGNGTQTQESTNITMGTHADGNYTAPRLEMLRSSTRITPPPSWLLNAAFLV</sequence>
<dbReference type="Proteomes" id="UP000000702">
    <property type="component" value="Unassembled WGS sequence"/>
</dbReference>
<dbReference type="AlphaFoldDB" id="F9W7K4"/>